<reference evidence="3 4" key="1">
    <citation type="submission" date="2019-01" db="EMBL/GenBank/DDBJ databases">
        <authorList>
            <consortium name="Pathogen Informatics"/>
        </authorList>
    </citation>
    <scope>NUCLEOTIDE SEQUENCE [LARGE SCALE GENOMIC DNA]</scope>
    <source>
        <strain evidence="3 4">NCTC10166</strain>
    </source>
</reference>
<evidence type="ECO:0000256" key="2">
    <source>
        <dbReference type="ARBA" id="ARBA00024764"/>
    </source>
</evidence>
<dbReference type="InterPro" id="IPR013324">
    <property type="entry name" value="RNA_pol_sigma_r3/r4-like"/>
</dbReference>
<comment type="function">
    <text evidence="2">Might take part in the signal recognition particle (SRP) pathway. This is inferred from the conservation of its genetic proximity to ftsY/ffh. May be a regulatory protein.</text>
</comment>
<dbReference type="InterPro" id="IPR036388">
    <property type="entry name" value="WH-like_DNA-bd_sf"/>
</dbReference>
<dbReference type="AlphaFoldDB" id="A0A449A623"/>
<evidence type="ECO:0000313" key="3">
    <source>
        <dbReference type="EMBL" id="VEU59672.1"/>
    </source>
</evidence>
<evidence type="ECO:0000313" key="4">
    <source>
        <dbReference type="Proteomes" id="UP000289440"/>
    </source>
</evidence>
<keyword evidence="4" id="KW-1185">Reference proteome</keyword>
<comment type="similarity">
    <text evidence="1">Belongs to the UPF0122 family.</text>
</comment>
<dbReference type="SUPFAM" id="SSF88659">
    <property type="entry name" value="Sigma3 and sigma4 domains of RNA polymerase sigma factors"/>
    <property type="match status" value="1"/>
</dbReference>
<accession>A0A449A623</accession>
<sequence length="80" mass="9675">MTKNKKNNDYSDKYYIDLYSKYYKFLTQSQRQVFELYFLEGFTISKIADIIVTTRQATYDSLKKAKEKLIKIFEKMEGME</sequence>
<evidence type="ECO:0000256" key="1">
    <source>
        <dbReference type="ARBA" id="ARBA00008720"/>
    </source>
</evidence>
<dbReference type="Gene3D" id="1.10.10.10">
    <property type="entry name" value="Winged helix-like DNA-binding domain superfamily/Winged helix DNA-binding domain"/>
    <property type="match status" value="1"/>
</dbReference>
<dbReference type="EMBL" id="LR214951">
    <property type="protein sequence ID" value="VEU59672.1"/>
    <property type="molecule type" value="Genomic_DNA"/>
</dbReference>
<dbReference type="Pfam" id="PF04297">
    <property type="entry name" value="UPF0122"/>
    <property type="match status" value="1"/>
</dbReference>
<dbReference type="KEGG" id="mnu:NCTC10166_00651"/>
<dbReference type="RefSeq" id="WP_129720045.1">
    <property type="nucleotide sequence ID" value="NZ_LR214951.1"/>
</dbReference>
<dbReference type="Proteomes" id="UP000289440">
    <property type="component" value="Chromosome"/>
</dbReference>
<proteinExistence type="inferred from homology"/>
<protein>
    <submittedName>
        <fullName evidence="3">Putative UPF0122 protein MCAP_0480</fullName>
    </submittedName>
</protein>
<dbReference type="InterPro" id="IPR007394">
    <property type="entry name" value="UPF0122"/>
</dbReference>
<gene>
    <name evidence="3" type="ORF">NCTC10166_00651</name>
</gene>
<organism evidence="3 4">
    <name type="scientific">Mesomycoplasma neurolyticum</name>
    <dbReference type="NCBI Taxonomy" id="2120"/>
    <lineage>
        <taxon>Bacteria</taxon>
        <taxon>Bacillati</taxon>
        <taxon>Mycoplasmatota</taxon>
        <taxon>Mycoplasmoidales</taxon>
        <taxon>Metamycoplasmataceae</taxon>
        <taxon>Mesomycoplasma</taxon>
    </lineage>
</organism>
<dbReference type="OrthoDB" id="399219at2"/>
<name>A0A449A623_9BACT</name>